<organism evidence="7 8">
    <name type="scientific">Funneliformis caledonium</name>
    <dbReference type="NCBI Taxonomy" id="1117310"/>
    <lineage>
        <taxon>Eukaryota</taxon>
        <taxon>Fungi</taxon>
        <taxon>Fungi incertae sedis</taxon>
        <taxon>Mucoromycota</taxon>
        <taxon>Glomeromycotina</taxon>
        <taxon>Glomeromycetes</taxon>
        <taxon>Glomerales</taxon>
        <taxon>Glomeraceae</taxon>
        <taxon>Funneliformis</taxon>
    </lineage>
</organism>
<accession>A0A9N9DAA0</accession>
<dbReference type="InterPro" id="IPR000172">
    <property type="entry name" value="GMC_OxRdtase_N"/>
</dbReference>
<dbReference type="OrthoDB" id="269227at2759"/>
<keyword evidence="3" id="KW-0285">Flavoprotein</keyword>
<dbReference type="PIRSF" id="PIRSF000137">
    <property type="entry name" value="Alcohol_oxidase"/>
    <property type="match status" value="1"/>
</dbReference>
<dbReference type="PROSITE" id="PS00624">
    <property type="entry name" value="GMC_OXRED_2"/>
    <property type="match status" value="1"/>
</dbReference>
<dbReference type="EMBL" id="CAJVPQ010003602">
    <property type="protein sequence ID" value="CAG8632667.1"/>
    <property type="molecule type" value="Genomic_DNA"/>
</dbReference>
<name>A0A9N9DAA0_9GLOM</name>
<gene>
    <name evidence="7" type="ORF">FCALED_LOCUS10153</name>
</gene>
<dbReference type="Pfam" id="PF05199">
    <property type="entry name" value="GMC_oxred_C"/>
    <property type="match status" value="1"/>
</dbReference>
<dbReference type="SUPFAM" id="SSF51905">
    <property type="entry name" value="FAD/NAD(P)-binding domain"/>
    <property type="match status" value="1"/>
</dbReference>
<evidence type="ECO:0000313" key="8">
    <source>
        <dbReference type="Proteomes" id="UP000789570"/>
    </source>
</evidence>
<evidence type="ECO:0000256" key="2">
    <source>
        <dbReference type="ARBA" id="ARBA00010790"/>
    </source>
</evidence>
<feature type="binding site" evidence="5">
    <location>
        <position position="106"/>
    </location>
    <ligand>
        <name>FAD</name>
        <dbReference type="ChEBI" id="CHEBI:57692"/>
    </ligand>
</feature>
<evidence type="ECO:0000256" key="4">
    <source>
        <dbReference type="ARBA" id="ARBA00022827"/>
    </source>
</evidence>
<dbReference type="GO" id="GO:0050660">
    <property type="term" value="F:flavin adenine dinucleotide binding"/>
    <property type="evidence" value="ECO:0007669"/>
    <property type="project" value="InterPro"/>
</dbReference>
<feature type="domain" description="Glucose-methanol-choline oxidoreductase N-terminal" evidence="6">
    <location>
        <begin position="316"/>
        <end position="330"/>
    </location>
</feature>
<dbReference type="Gene3D" id="3.30.560.10">
    <property type="entry name" value="Glucose Oxidase, domain 3"/>
    <property type="match status" value="2"/>
</dbReference>
<comment type="cofactor">
    <cofactor evidence="1 5">
        <name>FAD</name>
        <dbReference type="ChEBI" id="CHEBI:57692"/>
    </cofactor>
</comment>
<keyword evidence="8" id="KW-1185">Reference proteome</keyword>
<protein>
    <submittedName>
        <fullName evidence="7">4760_t:CDS:1</fullName>
    </submittedName>
</protein>
<dbReference type="InterPro" id="IPR036188">
    <property type="entry name" value="FAD/NAD-bd_sf"/>
</dbReference>
<evidence type="ECO:0000256" key="1">
    <source>
        <dbReference type="ARBA" id="ARBA00001974"/>
    </source>
</evidence>
<dbReference type="InterPro" id="IPR012132">
    <property type="entry name" value="GMC_OxRdtase"/>
</dbReference>
<dbReference type="Pfam" id="PF00732">
    <property type="entry name" value="GMC_oxred_N"/>
    <property type="match status" value="2"/>
</dbReference>
<sequence>MLTIDSNTKLNNEYYDFIIVGAGTAGCVLARELFYNIPNINILVLEAGPPDTHINDIMRLPCAYSMVRHTSETDWGYSTEDQRMPSTVDPTEEVLNKGFPYPRGKVIGGCSTVNAMAYMRGHKADYDLWAAQDPEYIIWNYDHCLEAFKSVENNARKDPDVEFENYYGFNGLLYVQDPAVDELDISKDVFKVVRKFGIPYNKDFNGAKQNGVGRYQFTMKDGKRFTLADGYLKDALKNVTVYPPKPFIEGHPHAPGDDNVGKFVAVNVKSFAHMLNIIWDEKKNDENVAIGVRYSYNGKVHNCYIAPKGEVIICGGAINSPQILMLSGIGPKKNLENNSIKVRKELPVGHNLWDHPFCIVTASVSVPNSTSASIFNYSSYGVDFVSFYKGNIEGKIPSREELNDERPDIQQISGAVLFDKGIIAEHPTDKKEFYSMLTALNIPSSVGHLELRSSDPFAHPKIFVNYYDKPEDLYRMMSSLKLSRKILEQPPLSTYWGVKVIGLDEVNDDKEWEKYIRKRTISSAHPCGTVKMAPEYKGGCVNHRLQVYGTKNLRVVDASIFPTIPAGNLNAPTAMVAWRASKLIKEDYYKKV</sequence>
<dbReference type="PANTHER" id="PTHR11552">
    <property type="entry name" value="GLUCOSE-METHANOL-CHOLINE GMC OXIDOREDUCTASE"/>
    <property type="match status" value="1"/>
</dbReference>
<dbReference type="SUPFAM" id="SSF54373">
    <property type="entry name" value="FAD-linked reductases, C-terminal domain"/>
    <property type="match status" value="1"/>
</dbReference>
<comment type="similarity">
    <text evidence="2">Belongs to the GMC oxidoreductase family.</text>
</comment>
<evidence type="ECO:0000313" key="7">
    <source>
        <dbReference type="EMBL" id="CAG8632667.1"/>
    </source>
</evidence>
<dbReference type="PANTHER" id="PTHR11552:SF147">
    <property type="entry name" value="CHOLINE DEHYDROGENASE, MITOCHONDRIAL"/>
    <property type="match status" value="1"/>
</dbReference>
<dbReference type="Gene3D" id="3.50.50.60">
    <property type="entry name" value="FAD/NAD(P)-binding domain"/>
    <property type="match status" value="2"/>
</dbReference>
<evidence type="ECO:0000256" key="3">
    <source>
        <dbReference type="ARBA" id="ARBA00022630"/>
    </source>
</evidence>
<dbReference type="AlphaFoldDB" id="A0A9N9DAA0"/>
<dbReference type="Proteomes" id="UP000789570">
    <property type="component" value="Unassembled WGS sequence"/>
</dbReference>
<dbReference type="InterPro" id="IPR007867">
    <property type="entry name" value="GMC_OxRtase_C"/>
</dbReference>
<proteinExistence type="inferred from homology"/>
<dbReference type="GO" id="GO:0016614">
    <property type="term" value="F:oxidoreductase activity, acting on CH-OH group of donors"/>
    <property type="evidence" value="ECO:0007669"/>
    <property type="project" value="InterPro"/>
</dbReference>
<evidence type="ECO:0000256" key="5">
    <source>
        <dbReference type="PIRSR" id="PIRSR000137-2"/>
    </source>
</evidence>
<evidence type="ECO:0000259" key="6">
    <source>
        <dbReference type="PROSITE" id="PS00624"/>
    </source>
</evidence>
<feature type="binding site" evidence="5">
    <location>
        <position position="260"/>
    </location>
    <ligand>
        <name>FAD</name>
        <dbReference type="ChEBI" id="CHEBI:57692"/>
    </ligand>
</feature>
<comment type="caution">
    <text evidence="7">The sequence shown here is derived from an EMBL/GenBank/DDBJ whole genome shotgun (WGS) entry which is preliminary data.</text>
</comment>
<reference evidence="7" key="1">
    <citation type="submission" date="2021-06" db="EMBL/GenBank/DDBJ databases">
        <authorList>
            <person name="Kallberg Y."/>
            <person name="Tangrot J."/>
            <person name="Rosling A."/>
        </authorList>
    </citation>
    <scope>NUCLEOTIDE SEQUENCE</scope>
    <source>
        <strain evidence="7">UK204</strain>
    </source>
</reference>
<keyword evidence="4 5" id="KW-0274">FAD</keyword>